<comment type="similarity">
    <text evidence="2">Belongs to the fimbrial export usher family.</text>
</comment>
<comment type="subcellular location">
    <subcellularLocation>
        <location evidence="1">Cell outer membrane</location>
        <topology evidence="1">Multi-pass membrane protein</topology>
    </subcellularLocation>
</comment>
<dbReference type="Gene3D" id="3.10.20.410">
    <property type="match status" value="1"/>
</dbReference>
<evidence type="ECO:0000259" key="9">
    <source>
        <dbReference type="Pfam" id="PF13953"/>
    </source>
</evidence>
<evidence type="ECO:0000313" key="11">
    <source>
        <dbReference type="EMBL" id="XBV47492.1"/>
    </source>
</evidence>
<evidence type="ECO:0000256" key="7">
    <source>
        <dbReference type="ARBA" id="ARBA00023136"/>
    </source>
</evidence>
<sequence length="786" mass="87325">MSAFSEEGYIMPGMYVMNISLNGRIVTQADLRFYNRKINKKVAGDRGNSACITKELIPFLGLKDRIEDKLVYEDNNKCAKLDDLPGFTAKGELSDSTLYLMLPKKYLKSEGNKASNWENGIPGVLVDYNLALSSTQYYQRDNIQAARGYGTFGGNAGPWRLRADFHSAYENDYSEKLSFDWDRIYMYRAISQINGELEIGEDYLNSDIFSAFRFAGVSLQSDERMIPASLRGYAPEVRGIARTNALVTVRQSGRVVYETIVAAGPFTINELSSAVSGVLQVEVKEQDGEITFFEVDTATVPYLTRPGQFRFKTVTGRPLSRSRETYGPAFGLGEFSWGFSNNLSVYGGGAFAQGYQSLASGIGHDLKSFGAVAADVTFSNATIDNSDQKGKALRVNFSKRFSESDSEFSFAGYRFMDRNYYALEDFYEEKRNKKTKYFRGKQSFTVSGSKHFREKRASIYINWGRQTYWGKAASRNRYSISFSKYLDCMNIKNIGLNVSVISSQYNNRQDSYAYLGISLPVGDGTGSYSGTIDSGNMNNNVTYSEFEDDNRGYRLSGAFENGHDSQNLAQLSGYYYDNAGREDITMNGTWAEKRYTSLGGTINGGMTFTKEGLARHRSGGQGETRLLVSTEGVENVPVGRNTITNSQGIAVLTGVPSYHPYEAGIDVSRLPEDIEASSSHVSNVSLSHGSIGLRRFEVNQGRKLSAIITLDDGTHPPFGASVRNRQGRELGIISDNGAVWLSGLNTRDQPAVHWNEERQCLLSEVDIASQDTTTIRCLSMDKNYEG</sequence>
<dbReference type="GO" id="GO:0009297">
    <property type="term" value="P:pilus assembly"/>
    <property type="evidence" value="ECO:0007669"/>
    <property type="project" value="InterPro"/>
</dbReference>
<evidence type="ECO:0000256" key="6">
    <source>
        <dbReference type="ARBA" id="ARBA00022729"/>
    </source>
</evidence>
<dbReference type="RefSeq" id="WP_350262524.1">
    <property type="nucleotide sequence ID" value="NZ_CP158294.1"/>
</dbReference>
<dbReference type="AlphaFoldDB" id="A0AAU7U4D9"/>
<keyword evidence="4" id="KW-1134">Transmembrane beta strand</keyword>
<dbReference type="SUPFAM" id="SSF141729">
    <property type="entry name" value="FimD N-terminal domain-like"/>
    <property type="match status" value="1"/>
</dbReference>
<dbReference type="GO" id="GO:0009279">
    <property type="term" value="C:cell outer membrane"/>
    <property type="evidence" value="ECO:0007669"/>
    <property type="project" value="UniProtKB-SubCell"/>
</dbReference>
<evidence type="ECO:0000259" key="10">
    <source>
        <dbReference type="Pfam" id="PF13954"/>
    </source>
</evidence>
<evidence type="ECO:0000256" key="2">
    <source>
        <dbReference type="ARBA" id="ARBA00008064"/>
    </source>
</evidence>
<feature type="domain" description="PapC-like C-terminal" evidence="9">
    <location>
        <begin position="708"/>
        <end position="761"/>
    </location>
</feature>
<dbReference type="InterPro" id="IPR043142">
    <property type="entry name" value="PapC-like_C_sf"/>
</dbReference>
<proteinExistence type="inferred from homology"/>
<dbReference type="Pfam" id="PF00577">
    <property type="entry name" value="Usher"/>
    <property type="match status" value="1"/>
</dbReference>
<dbReference type="Gene3D" id="2.60.40.2610">
    <property type="entry name" value="Outer membrane usher protein FimD, plug domain"/>
    <property type="match status" value="1"/>
</dbReference>
<evidence type="ECO:0000256" key="5">
    <source>
        <dbReference type="ARBA" id="ARBA00022692"/>
    </source>
</evidence>
<feature type="domain" description="PapC N-terminal" evidence="10">
    <location>
        <begin position="2"/>
        <end position="130"/>
    </location>
</feature>
<dbReference type="InterPro" id="IPR025885">
    <property type="entry name" value="PapC_N"/>
</dbReference>
<keyword evidence="6" id="KW-0732">Signal</keyword>
<dbReference type="EMBL" id="CP158294">
    <property type="protein sequence ID" value="XBV47492.1"/>
    <property type="molecule type" value="Genomic_DNA"/>
</dbReference>
<evidence type="ECO:0000256" key="8">
    <source>
        <dbReference type="ARBA" id="ARBA00023237"/>
    </source>
</evidence>
<dbReference type="Pfam" id="PF13953">
    <property type="entry name" value="PapC_C"/>
    <property type="match status" value="1"/>
</dbReference>
<protein>
    <submittedName>
        <fullName evidence="11">Fimbria/pilus outer membrane usher protein</fullName>
    </submittedName>
</protein>
<keyword evidence="7" id="KW-0472">Membrane</keyword>
<dbReference type="PANTHER" id="PTHR30451">
    <property type="entry name" value="OUTER MEMBRANE USHER PROTEIN"/>
    <property type="match status" value="1"/>
</dbReference>
<dbReference type="InterPro" id="IPR000015">
    <property type="entry name" value="Fimb_usher"/>
</dbReference>
<evidence type="ECO:0000256" key="4">
    <source>
        <dbReference type="ARBA" id="ARBA00022452"/>
    </source>
</evidence>
<dbReference type="InterPro" id="IPR042186">
    <property type="entry name" value="FimD_plug_dom"/>
</dbReference>
<evidence type="ECO:0000256" key="1">
    <source>
        <dbReference type="ARBA" id="ARBA00004571"/>
    </source>
</evidence>
<keyword evidence="8" id="KW-0998">Cell outer membrane</keyword>
<name>A0AAU7U4D9_9GAMM</name>
<dbReference type="Gene3D" id="2.60.40.3110">
    <property type="match status" value="1"/>
</dbReference>
<keyword evidence="5" id="KW-0812">Transmembrane</keyword>
<keyword evidence="11" id="KW-0614">Plasmid</keyword>
<keyword evidence="3" id="KW-0813">Transport</keyword>
<geneLocation type="plasmid" evidence="11">
    <name>plasmindB</name>
</geneLocation>
<organism evidence="11">
    <name type="scientific">Pantoea sp. BJ2</name>
    <dbReference type="NCBI Taxonomy" id="3141322"/>
    <lineage>
        <taxon>Bacteria</taxon>
        <taxon>Pseudomonadati</taxon>
        <taxon>Pseudomonadota</taxon>
        <taxon>Gammaproteobacteria</taxon>
        <taxon>Enterobacterales</taxon>
        <taxon>Erwiniaceae</taxon>
        <taxon>Pantoea</taxon>
    </lineage>
</organism>
<dbReference type="InterPro" id="IPR037224">
    <property type="entry name" value="PapC_N_sf"/>
</dbReference>
<gene>
    <name evidence="11" type="ORF">AAF463_24520</name>
</gene>
<dbReference type="Pfam" id="PF13954">
    <property type="entry name" value="PapC_N"/>
    <property type="match status" value="1"/>
</dbReference>
<dbReference type="GO" id="GO:0015473">
    <property type="term" value="F:fimbrial usher porin activity"/>
    <property type="evidence" value="ECO:0007669"/>
    <property type="project" value="InterPro"/>
</dbReference>
<accession>A0AAU7U4D9</accession>
<evidence type="ECO:0000256" key="3">
    <source>
        <dbReference type="ARBA" id="ARBA00022448"/>
    </source>
</evidence>
<dbReference type="InterPro" id="IPR025949">
    <property type="entry name" value="PapC-like_C"/>
</dbReference>
<reference evidence="11" key="1">
    <citation type="submission" date="2024-06" db="EMBL/GenBank/DDBJ databases">
        <title>Multiomics insights into the TNT degradation mechanism by Pantoea sp. BJ2 isolated from an ammunition destruction site.</title>
        <authorList>
            <person name="Luo J."/>
        </authorList>
    </citation>
    <scope>NUCLEOTIDE SEQUENCE</scope>
    <source>
        <strain evidence="11">BJ2</strain>
        <plasmid evidence="11">plasmindB</plasmid>
    </source>
</reference>
<dbReference type="Gene3D" id="2.60.40.2070">
    <property type="match status" value="1"/>
</dbReference>
<dbReference type="PANTHER" id="PTHR30451:SF10">
    <property type="entry name" value="OUTER MEMBRANE USHER PROTEIN YFCU-RELATED"/>
    <property type="match status" value="1"/>
</dbReference>